<gene>
    <name evidence="11" type="primary">ZNF84_43</name>
    <name evidence="11" type="ORF">AVEN_53984_1</name>
</gene>
<feature type="region of interest" description="Disordered" evidence="9">
    <location>
        <begin position="181"/>
        <end position="215"/>
    </location>
</feature>
<dbReference type="Pfam" id="PF00096">
    <property type="entry name" value="zf-C2H2"/>
    <property type="match status" value="4"/>
</dbReference>
<proteinExistence type="predicted"/>
<accession>A0A4Y2S9M9</accession>
<dbReference type="GO" id="GO:0000978">
    <property type="term" value="F:RNA polymerase II cis-regulatory region sequence-specific DNA binding"/>
    <property type="evidence" value="ECO:0007669"/>
    <property type="project" value="TreeGrafter"/>
</dbReference>
<dbReference type="GO" id="GO:0005634">
    <property type="term" value="C:nucleus"/>
    <property type="evidence" value="ECO:0007669"/>
    <property type="project" value="UniProtKB-SubCell"/>
</dbReference>
<sequence>MSGDQSVGDSLPTSSPEGTYTFAGHSDVDVEGHRCAKDRNFQCPIGRKISYRRAEFVVHYRTHTELVESNKMDAKHFDLMENSNENSVIIFPEEQQNDTENSEQIHRSLTESHRLFSLRDASKTRGRSNSFSSMVSNTEQGNPSNTSLSGPLFNVHSLVVNSTVNQTACLLNSSKNFESAHRCQGDIRGASKRKSRRPVRVERKNGKKTDSTSFQAASNKQCEIWHDEGSWHPLTEDGSCFSKSLESVSQKSQFNLKNISAAPKFLTHFPVPPRFIETGQDVIKLSGDDSYRDAHFNSNTSIQKSNTCIYKGRLSSKNIPVSTGFSQKNAFLCEQMRENNSEEEQPHYTSEVSSQDCNNICNVLAENAVSLASMSDEGPIAGPSRMNVEAQWRPEHANFICPDCGKSFSREGHLVIHCRTHTGEKPFPCDKCDKRFSQKSNLNTHSRTHTGKKPYSCDQCDKSFSSKEKLNNHTRIHTGERPYKCPICEKAYTSNSKRNEHYKNVHNKK</sequence>
<feature type="region of interest" description="Disordered" evidence="9">
    <location>
        <begin position="110"/>
        <end position="148"/>
    </location>
</feature>
<dbReference type="InterPro" id="IPR013087">
    <property type="entry name" value="Znf_C2H2_type"/>
</dbReference>
<feature type="domain" description="C2H2-type" evidence="10">
    <location>
        <begin position="427"/>
        <end position="454"/>
    </location>
</feature>
<dbReference type="AlphaFoldDB" id="A0A4Y2S9M9"/>
<evidence type="ECO:0000256" key="9">
    <source>
        <dbReference type="SAM" id="MobiDB-lite"/>
    </source>
</evidence>
<evidence type="ECO:0000313" key="11">
    <source>
        <dbReference type="EMBL" id="GBN84533.1"/>
    </source>
</evidence>
<evidence type="ECO:0000256" key="3">
    <source>
        <dbReference type="ARBA" id="ARBA00022737"/>
    </source>
</evidence>
<evidence type="ECO:0000256" key="4">
    <source>
        <dbReference type="ARBA" id="ARBA00022771"/>
    </source>
</evidence>
<evidence type="ECO:0000256" key="8">
    <source>
        <dbReference type="PROSITE-ProRule" id="PRU00042"/>
    </source>
</evidence>
<keyword evidence="5" id="KW-0862">Zinc</keyword>
<dbReference type="PANTHER" id="PTHR23235:SF120">
    <property type="entry name" value="KRUPPEL-LIKE FACTOR 15"/>
    <property type="match status" value="1"/>
</dbReference>
<evidence type="ECO:0000256" key="2">
    <source>
        <dbReference type="ARBA" id="ARBA00022723"/>
    </source>
</evidence>
<keyword evidence="2" id="KW-0479">Metal-binding</keyword>
<dbReference type="GO" id="GO:0008270">
    <property type="term" value="F:zinc ion binding"/>
    <property type="evidence" value="ECO:0007669"/>
    <property type="project" value="UniProtKB-KW"/>
</dbReference>
<dbReference type="FunFam" id="3.30.160.60:FF:001450">
    <property type="entry name" value="zinc finger protein 774"/>
    <property type="match status" value="1"/>
</dbReference>
<evidence type="ECO:0000256" key="5">
    <source>
        <dbReference type="ARBA" id="ARBA00022833"/>
    </source>
</evidence>
<comment type="caution">
    <text evidence="11">The sequence shown here is derived from an EMBL/GenBank/DDBJ whole genome shotgun (WGS) entry which is preliminary data.</text>
</comment>
<dbReference type="Proteomes" id="UP000499080">
    <property type="component" value="Unassembled WGS sequence"/>
</dbReference>
<evidence type="ECO:0000313" key="12">
    <source>
        <dbReference type="Proteomes" id="UP000499080"/>
    </source>
</evidence>
<feature type="compositionally biased region" description="Polar residues" evidence="9">
    <location>
        <begin position="127"/>
        <end position="148"/>
    </location>
</feature>
<organism evidence="11 12">
    <name type="scientific">Araneus ventricosus</name>
    <name type="common">Orbweaver spider</name>
    <name type="synonym">Epeira ventricosa</name>
    <dbReference type="NCBI Taxonomy" id="182803"/>
    <lineage>
        <taxon>Eukaryota</taxon>
        <taxon>Metazoa</taxon>
        <taxon>Ecdysozoa</taxon>
        <taxon>Arthropoda</taxon>
        <taxon>Chelicerata</taxon>
        <taxon>Arachnida</taxon>
        <taxon>Araneae</taxon>
        <taxon>Araneomorphae</taxon>
        <taxon>Entelegynae</taxon>
        <taxon>Araneoidea</taxon>
        <taxon>Araneidae</taxon>
        <taxon>Araneus</taxon>
    </lineage>
</organism>
<evidence type="ECO:0000259" key="10">
    <source>
        <dbReference type="PROSITE" id="PS50157"/>
    </source>
</evidence>
<keyword evidence="7" id="KW-0539">Nucleus</keyword>
<feature type="compositionally biased region" description="Polar residues" evidence="9">
    <location>
        <begin position="1"/>
        <end position="18"/>
    </location>
</feature>
<reference evidence="11 12" key="1">
    <citation type="journal article" date="2019" name="Sci. Rep.">
        <title>Orb-weaving spider Araneus ventricosus genome elucidates the spidroin gene catalogue.</title>
        <authorList>
            <person name="Kono N."/>
            <person name="Nakamura H."/>
            <person name="Ohtoshi R."/>
            <person name="Moran D.A.P."/>
            <person name="Shinohara A."/>
            <person name="Yoshida Y."/>
            <person name="Fujiwara M."/>
            <person name="Mori M."/>
            <person name="Tomita M."/>
            <person name="Arakawa K."/>
        </authorList>
    </citation>
    <scope>NUCLEOTIDE SEQUENCE [LARGE SCALE GENOMIC DNA]</scope>
</reference>
<dbReference type="InterPro" id="IPR036236">
    <property type="entry name" value="Znf_C2H2_sf"/>
</dbReference>
<dbReference type="GO" id="GO:0000981">
    <property type="term" value="F:DNA-binding transcription factor activity, RNA polymerase II-specific"/>
    <property type="evidence" value="ECO:0007669"/>
    <property type="project" value="TreeGrafter"/>
</dbReference>
<dbReference type="FunFam" id="3.30.160.60:FF:002343">
    <property type="entry name" value="Zinc finger protein 33A"/>
    <property type="match status" value="1"/>
</dbReference>
<name>A0A4Y2S9M9_ARAVE</name>
<feature type="compositionally biased region" description="Basic and acidic residues" evidence="9">
    <location>
        <begin position="199"/>
        <end position="210"/>
    </location>
</feature>
<keyword evidence="3" id="KW-0677">Repeat</keyword>
<evidence type="ECO:0000256" key="7">
    <source>
        <dbReference type="ARBA" id="ARBA00023242"/>
    </source>
</evidence>
<dbReference type="PANTHER" id="PTHR23235">
    <property type="entry name" value="KRUEPPEL-LIKE TRANSCRIPTION FACTOR"/>
    <property type="match status" value="1"/>
</dbReference>
<dbReference type="PROSITE" id="PS50157">
    <property type="entry name" value="ZINC_FINGER_C2H2_2"/>
    <property type="match status" value="4"/>
</dbReference>
<dbReference type="FunFam" id="3.30.160.60:FF:000839">
    <property type="entry name" value="Zinc finger protein 691"/>
    <property type="match status" value="1"/>
</dbReference>
<dbReference type="EMBL" id="BGPR01020388">
    <property type="protein sequence ID" value="GBN84533.1"/>
    <property type="molecule type" value="Genomic_DNA"/>
</dbReference>
<dbReference type="FunFam" id="3.30.160.60:FF:000688">
    <property type="entry name" value="zinc finger protein 197 isoform X1"/>
    <property type="match status" value="1"/>
</dbReference>
<dbReference type="Gene3D" id="3.30.160.60">
    <property type="entry name" value="Classic Zinc Finger"/>
    <property type="match status" value="4"/>
</dbReference>
<keyword evidence="4 8" id="KW-0863">Zinc-finger</keyword>
<feature type="domain" description="C2H2-type" evidence="10">
    <location>
        <begin position="399"/>
        <end position="426"/>
    </location>
</feature>
<evidence type="ECO:0000256" key="1">
    <source>
        <dbReference type="ARBA" id="ARBA00004123"/>
    </source>
</evidence>
<dbReference type="PROSITE" id="PS00028">
    <property type="entry name" value="ZINC_FINGER_C2H2_1"/>
    <property type="match status" value="4"/>
</dbReference>
<evidence type="ECO:0000256" key="6">
    <source>
        <dbReference type="ARBA" id="ARBA00023125"/>
    </source>
</evidence>
<feature type="domain" description="C2H2-type" evidence="10">
    <location>
        <begin position="483"/>
        <end position="509"/>
    </location>
</feature>
<protein>
    <submittedName>
        <fullName evidence="11">Zinc finger protein 84</fullName>
    </submittedName>
</protein>
<keyword evidence="6" id="KW-0238">DNA-binding</keyword>
<dbReference type="SUPFAM" id="SSF57667">
    <property type="entry name" value="beta-beta-alpha zinc fingers"/>
    <property type="match status" value="2"/>
</dbReference>
<dbReference type="OrthoDB" id="6077919at2759"/>
<feature type="region of interest" description="Disordered" evidence="9">
    <location>
        <begin position="1"/>
        <end position="25"/>
    </location>
</feature>
<dbReference type="SMART" id="SM00355">
    <property type="entry name" value="ZnF_C2H2"/>
    <property type="match status" value="5"/>
</dbReference>
<comment type="subcellular location">
    <subcellularLocation>
        <location evidence="1">Nucleus</location>
    </subcellularLocation>
</comment>
<keyword evidence="12" id="KW-1185">Reference proteome</keyword>
<feature type="domain" description="C2H2-type" evidence="10">
    <location>
        <begin position="455"/>
        <end position="482"/>
    </location>
</feature>